<evidence type="ECO:0000256" key="1">
    <source>
        <dbReference type="ARBA" id="ARBA00005417"/>
    </source>
</evidence>
<dbReference type="GO" id="GO:0016887">
    <property type="term" value="F:ATP hydrolysis activity"/>
    <property type="evidence" value="ECO:0007669"/>
    <property type="project" value="InterPro"/>
</dbReference>
<dbReference type="PANTHER" id="PTHR42711:SF5">
    <property type="entry name" value="ABC TRANSPORTER ATP-BINDING PROTEIN NATA"/>
    <property type="match status" value="1"/>
</dbReference>
<dbReference type="InterPro" id="IPR025302">
    <property type="entry name" value="DrrA1/2-like_C"/>
</dbReference>
<accession>A0A662Z8L2</accession>
<comment type="similarity">
    <text evidence="1">Belongs to the ABC transporter superfamily.</text>
</comment>
<dbReference type="EMBL" id="FOIT01000006">
    <property type="protein sequence ID" value="SEW15252.1"/>
    <property type="molecule type" value="Genomic_DNA"/>
</dbReference>
<dbReference type="InterPro" id="IPR017871">
    <property type="entry name" value="ABC_transporter-like_CS"/>
</dbReference>
<gene>
    <name evidence="6" type="ORF">SAMN05192557_1856</name>
</gene>
<dbReference type="InterPro" id="IPR003439">
    <property type="entry name" value="ABC_transporter-like_ATP-bd"/>
</dbReference>
<dbReference type="InterPro" id="IPR027417">
    <property type="entry name" value="P-loop_NTPase"/>
</dbReference>
<dbReference type="Gene3D" id="3.40.50.300">
    <property type="entry name" value="P-loop containing nucleotide triphosphate hydrolases"/>
    <property type="match status" value="1"/>
</dbReference>
<dbReference type="InterPro" id="IPR003593">
    <property type="entry name" value="AAA+_ATPase"/>
</dbReference>
<dbReference type="OrthoDB" id="9801987at2"/>
<evidence type="ECO:0000256" key="3">
    <source>
        <dbReference type="ARBA" id="ARBA00022741"/>
    </source>
</evidence>
<keyword evidence="4 6" id="KW-0067">ATP-binding</keyword>
<dbReference type="Pfam" id="PF00005">
    <property type="entry name" value="ABC_tran"/>
    <property type="match status" value="1"/>
</dbReference>
<protein>
    <submittedName>
        <fullName evidence="6">ABC-2 type transport system ATP-binding protein</fullName>
    </submittedName>
</protein>
<keyword evidence="2" id="KW-0813">Transport</keyword>
<keyword evidence="7" id="KW-1185">Reference proteome</keyword>
<dbReference type="PROSITE" id="PS00211">
    <property type="entry name" value="ABC_TRANSPORTER_1"/>
    <property type="match status" value="1"/>
</dbReference>
<dbReference type="CDD" id="cd03230">
    <property type="entry name" value="ABC_DR_subfamily_A"/>
    <property type="match status" value="1"/>
</dbReference>
<evidence type="ECO:0000259" key="5">
    <source>
        <dbReference type="PROSITE" id="PS50893"/>
    </source>
</evidence>
<dbReference type="PROSITE" id="PS50893">
    <property type="entry name" value="ABC_TRANSPORTER_2"/>
    <property type="match status" value="1"/>
</dbReference>
<dbReference type="RefSeq" id="WP_091476206.1">
    <property type="nucleotide sequence ID" value="NZ_FOIT01000006.1"/>
</dbReference>
<dbReference type="GO" id="GO:0005524">
    <property type="term" value="F:ATP binding"/>
    <property type="evidence" value="ECO:0007669"/>
    <property type="project" value="UniProtKB-KW"/>
</dbReference>
<dbReference type="SMART" id="SM00382">
    <property type="entry name" value="AAA"/>
    <property type="match status" value="1"/>
</dbReference>
<proteinExistence type="inferred from homology"/>
<evidence type="ECO:0000256" key="4">
    <source>
        <dbReference type="ARBA" id="ARBA00022840"/>
    </source>
</evidence>
<feature type="domain" description="ABC transporter" evidence="5">
    <location>
        <begin position="4"/>
        <end position="228"/>
    </location>
</feature>
<dbReference type="AlphaFoldDB" id="A0A662Z8L2"/>
<sequence>MPILEIKEVTKNYGDFTAVEDVSMAIEPGEVYGFIGPNGAGKSTTIRMIIGAIGITKGQIFVDDMDVSKDKKYLSKISYVPGDVSLWPNLTGMEVINFLMAARGYKDTKRRDELIETFRLDPHKKSKTYSKGNRQKVALISAFCSDAELYIFDEPTSGLDPLMEHTFHEEVKRLKQEGKSVLLSSHILSEVEKLADRISIIKDGKIVESGRFSELSHITRMKYIIESNEDISPIKQLDYVHNVEEEGKQLHLLVDNESIPDFLNELKTYKITHLETEPAKLEDIFLRFYEASR</sequence>
<dbReference type="Proteomes" id="UP000243605">
    <property type="component" value="Unassembled WGS sequence"/>
</dbReference>
<evidence type="ECO:0000256" key="2">
    <source>
        <dbReference type="ARBA" id="ARBA00022448"/>
    </source>
</evidence>
<evidence type="ECO:0000313" key="7">
    <source>
        <dbReference type="Proteomes" id="UP000243605"/>
    </source>
</evidence>
<dbReference type="PANTHER" id="PTHR42711">
    <property type="entry name" value="ABC TRANSPORTER ATP-BINDING PROTEIN"/>
    <property type="match status" value="1"/>
</dbReference>
<dbReference type="InterPro" id="IPR050763">
    <property type="entry name" value="ABC_transporter_ATP-binding"/>
</dbReference>
<reference evidence="6 7" key="1">
    <citation type="submission" date="2016-10" db="EMBL/GenBank/DDBJ databases">
        <authorList>
            <person name="Varghese N."/>
            <person name="Submissions S."/>
        </authorList>
    </citation>
    <scope>NUCLEOTIDE SEQUENCE [LARGE SCALE GENOMIC DNA]</scope>
    <source>
        <strain evidence="6 7">IBRC-M10081</strain>
    </source>
</reference>
<organism evidence="6 7">
    <name type="scientific">Aliicoccus persicus</name>
    <dbReference type="NCBI Taxonomy" id="930138"/>
    <lineage>
        <taxon>Bacteria</taxon>
        <taxon>Bacillati</taxon>
        <taxon>Bacillota</taxon>
        <taxon>Bacilli</taxon>
        <taxon>Bacillales</taxon>
        <taxon>Staphylococcaceae</taxon>
        <taxon>Aliicoccus</taxon>
    </lineage>
</organism>
<evidence type="ECO:0000313" key="6">
    <source>
        <dbReference type="EMBL" id="SEW15252.1"/>
    </source>
</evidence>
<dbReference type="Pfam" id="PF13732">
    <property type="entry name" value="DrrA1-3_C"/>
    <property type="match status" value="1"/>
</dbReference>
<name>A0A662Z8L2_9STAP</name>
<dbReference type="SUPFAM" id="SSF52540">
    <property type="entry name" value="P-loop containing nucleoside triphosphate hydrolases"/>
    <property type="match status" value="1"/>
</dbReference>
<keyword evidence="3" id="KW-0547">Nucleotide-binding</keyword>